<evidence type="ECO:0000256" key="1">
    <source>
        <dbReference type="SAM" id="MobiDB-lite"/>
    </source>
</evidence>
<organism evidence="4 5">
    <name type="scientific">Xiashengella succiniciproducens</name>
    <dbReference type="NCBI Taxonomy" id="2949635"/>
    <lineage>
        <taxon>Bacteria</taxon>
        <taxon>Pseudomonadati</taxon>
        <taxon>Bacteroidota</taxon>
        <taxon>Bacteroidia</taxon>
        <taxon>Marinilabiliales</taxon>
        <taxon>Marinilabiliaceae</taxon>
        <taxon>Xiashengella</taxon>
    </lineage>
</organism>
<evidence type="ECO:0000313" key="4">
    <source>
        <dbReference type="EMBL" id="URW80647.1"/>
    </source>
</evidence>
<evidence type="ECO:0000313" key="5">
    <source>
        <dbReference type="Proteomes" id="UP001056426"/>
    </source>
</evidence>
<name>A0A9J6ZSE8_9BACT</name>
<reference evidence="4" key="1">
    <citation type="submission" date="2022-05" db="EMBL/GenBank/DDBJ databases">
        <authorList>
            <person name="Sun X."/>
        </authorList>
    </citation>
    <scope>NUCLEOTIDE SEQUENCE</scope>
    <source>
        <strain evidence="4">Ai-910</strain>
    </source>
</reference>
<dbReference type="AlphaFoldDB" id="A0A9J6ZSE8"/>
<feature type="region of interest" description="Disordered" evidence="1">
    <location>
        <begin position="135"/>
        <end position="159"/>
    </location>
</feature>
<keyword evidence="2" id="KW-0472">Membrane</keyword>
<protein>
    <submittedName>
        <fullName evidence="4">PorT family protein</fullName>
    </submittedName>
</protein>
<keyword evidence="2" id="KW-0812">Transmembrane</keyword>
<gene>
    <name evidence="4" type="ORF">M9189_04690</name>
</gene>
<dbReference type="KEGG" id="alkq:M9189_04690"/>
<proteinExistence type="predicted"/>
<dbReference type="InterPro" id="IPR025665">
    <property type="entry name" value="Beta-barrel_OMP_2"/>
</dbReference>
<accession>A0A9J6ZSE8</accession>
<dbReference type="Proteomes" id="UP001056426">
    <property type="component" value="Chromosome"/>
</dbReference>
<evidence type="ECO:0000259" key="3">
    <source>
        <dbReference type="Pfam" id="PF13568"/>
    </source>
</evidence>
<evidence type="ECO:0000256" key="2">
    <source>
        <dbReference type="SAM" id="Phobius"/>
    </source>
</evidence>
<keyword evidence="2" id="KW-1133">Transmembrane helix</keyword>
<feature type="domain" description="Outer membrane protein beta-barrel" evidence="3">
    <location>
        <begin position="227"/>
        <end position="465"/>
    </location>
</feature>
<feature type="region of interest" description="Disordered" evidence="1">
    <location>
        <begin position="97"/>
        <end position="121"/>
    </location>
</feature>
<feature type="compositionally biased region" description="Polar residues" evidence="1">
    <location>
        <begin position="97"/>
        <end position="108"/>
    </location>
</feature>
<reference evidence="4" key="2">
    <citation type="submission" date="2022-06" db="EMBL/GenBank/DDBJ databases">
        <title>Xiashengella guii gen. nov. sp. nov., a bacterium isolated form anaerobic digestion tank.</title>
        <authorList>
            <person name="Huang H."/>
        </authorList>
    </citation>
    <scope>NUCLEOTIDE SEQUENCE</scope>
    <source>
        <strain evidence="4">Ai-910</strain>
    </source>
</reference>
<dbReference type="Pfam" id="PF13568">
    <property type="entry name" value="OMP_b-brl_2"/>
    <property type="match status" value="1"/>
</dbReference>
<sequence length="491" mass="53223">MADLNKLEEQYKEWADNQDVLPSASVWDRIEASLDAKQKKKGLILPFNSKSFAAIAAVFVGIMTIGIGFFSIIEQETGVQLADDALSTSEFSITSSKGVNVSGHTTGDSPVFNPGENKTAGSEKLASKNTLSAGSSTKAALGSNESATTSNQPESRIFTTKVSPALDLANDRSSAERISYNQSYPLLETRKVEQSKLSNRKAEDIKEWARVETGILDIYEEHRKAEQRRRVEIGGAVSPIYSYRQTSGSSMMAAASSSSSYSEKGLISTGGGFNVNVGLGKNWGIESGVLYARMGQEVSSRVDDRMVYGMSYQNNGYANVKTISLDNSMGLIRQNQASAEVIPSDIQSSAKTQSLLLAYNTESNSESGATGFSQYIDYIEIPLTLRYYVINSNSTRLSLSAGVSTNVLIDNGAYLKEDGSRQKIGETEGLSTMNFSTHAGIAVTVPIVGPLSLRVEPRINYFLNSINEGYPIKFKPYSAGLYTGLQYFIGR</sequence>
<feature type="transmembrane region" description="Helical" evidence="2">
    <location>
        <begin position="51"/>
        <end position="73"/>
    </location>
</feature>
<dbReference type="RefSeq" id="WP_250725019.1">
    <property type="nucleotide sequence ID" value="NZ_CP098400.1"/>
</dbReference>
<dbReference type="EMBL" id="CP098400">
    <property type="protein sequence ID" value="URW80647.1"/>
    <property type="molecule type" value="Genomic_DNA"/>
</dbReference>
<keyword evidence="5" id="KW-1185">Reference proteome</keyword>